<dbReference type="SUPFAM" id="SSF56281">
    <property type="entry name" value="Metallo-hydrolase/oxidoreductase"/>
    <property type="match status" value="1"/>
</dbReference>
<organism evidence="2 3">
    <name type="scientific">Quadrisphaera setariae</name>
    <dbReference type="NCBI Taxonomy" id="2593304"/>
    <lineage>
        <taxon>Bacteria</taxon>
        <taxon>Bacillati</taxon>
        <taxon>Actinomycetota</taxon>
        <taxon>Actinomycetes</taxon>
        <taxon>Kineosporiales</taxon>
        <taxon>Kineosporiaceae</taxon>
        <taxon>Quadrisphaera</taxon>
    </lineage>
</organism>
<evidence type="ECO:0000259" key="1">
    <source>
        <dbReference type="SMART" id="SM00849"/>
    </source>
</evidence>
<dbReference type="Pfam" id="PF13483">
    <property type="entry name" value="Lactamase_B_3"/>
    <property type="match status" value="1"/>
</dbReference>
<dbReference type="InterPro" id="IPR036866">
    <property type="entry name" value="RibonucZ/Hydroxyglut_hydro"/>
</dbReference>
<dbReference type="RefSeq" id="WP_147926500.1">
    <property type="nucleotide sequence ID" value="NZ_VKAC01000006.1"/>
</dbReference>
<dbReference type="GO" id="GO:0016787">
    <property type="term" value="F:hydrolase activity"/>
    <property type="evidence" value="ECO:0007669"/>
    <property type="project" value="UniProtKB-KW"/>
</dbReference>
<dbReference type="OrthoDB" id="3190691at2"/>
<keyword evidence="2" id="KW-0378">Hydrolase</keyword>
<dbReference type="Proteomes" id="UP000321234">
    <property type="component" value="Unassembled WGS sequence"/>
</dbReference>
<dbReference type="AlphaFoldDB" id="A0A5C8ZFY0"/>
<proteinExistence type="predicted"/>
<evidence type="ECO:0000313" key="3">
    <source>
        <dbReference type="Proteomes" id="UP000321234"/>
    </source>
</evidence>
<reference evidence="2 3" key="1">
    <citation type="submission" date="2019-07" db="EMBL/GenBank/DDBJ databases">
        <title>Quadrisphaera sp. strain DD2A genome sequencing and assembly.</title>
        <authorList>
            <person name="Kim I."/>
        </authorList>
    </citation>
    <scope>NUCLEOTIDE SEQUENCE [LARGE SCALE GENOMIC DNA]</scope>
    <source>
        <strain evidence="2 3">DD2A</strain>
    </source>
</reference>
<dbReference type="EMBL" id="VKAC01000006">
    <property type="protein sequence ID" value="TXR56068.1"/>
    <property type="molecule type" value="Genomic_DNA"/>
</dbReference>
<protein>
    <submittedName>
        <fullName evidence="2">MBL fold metallo-hydrolase</fullName>
    </submittedName>
</protein>
<gene>
    <name evidence="2" type="ORF">FMM08_11525</name>
</gene>
<accession>A0A5C8ZFY0</accession>
<dbReference type="InterPro" id="IPR050114">
    <property type="entry name" value="UPF0173_UPF0282_UlaG_hydrolase"/>
</dbReference>
<dbReference type="InterPro" id="IPR001279">
    <property type="entry name" value="Metallo-B-lactamas"/>
</dbReference>
<keyword evidence="3" id="KW-1185">Reference proteome</keyword>
<dbReference type="PANTHER" id="PTHR43546">
    <property type="entry name" value="UPF0173 METAL-DEPENDENT HYDROLASE MJ1163-RELATED"/>
    <property type="match status" value="1"/>
</dbReference>
<name>A0A5C8ZFY0_9ACTN</name>
<dbReference type="Gene3D" id="3.60.15.10">
    <property type="entry name" value="Ribonuclease Z/Hydroxyacylglutathione hydrolase-like"/>
    <property type="match status" value="1"/>
</dbReference>
<dbReference type="SMART" id="SM00849">
    <property type="entry name" value="Lactamase_B"/>
    <property type="match status" value="1"/>
</dbReference>
<comment type="caution">
    <text evidence="2">The sequence shown here is derived from an EMBL/GenBank/DDBJ whole genome shotgun (WGS) entry which is preliminary data.</text>
</comment>
<dbReference type="PANTHER" id="PTHR43546:SF3">
    <property type="entry name" value="UPF0173 METAL-DEPENDENT HYDROLASE MJ1163"/>
    <property type="match status" value="1"/>
</dbReference>
<evidence type="ECO:0000313" key="2">
    <source>
        <dbReference type="EMBL" id="TXR56068.1"/>
    </source>
</evidence>
<sequence length="222" mass="23002">MRISHLGHACLLVEAAGTRVLVDPGTFSTGWEELGDLDALLVTHQHPDHVDVEKLPALLEGNDGVLVRAEPETAASLADSRLGADGDVDLAAFHPGEVLQLGALTVRAVGGQHASIHPDVPRVGNAGLVFSAPGEPVLFVPGDAYDTTPEGVDVLALPLNAPWATSAMTVDFLRAVAPSVAAVPVHDALLSATGRKGYLANIGRLCGDVDVRDDGGRGVHEF</sequence>
<feature type="domain" description="Metallo-beta-lactamase" evidence="1">
    <location>
        <begin position="7"/>
        <end position="186"/>
    </location>
</feature>